<dbReference type="Proteomes" id="UP000004095">
    <property type="component" value="Unassembled WGS sequence"/>
</dbReference>
<proteinExistence type="predicted"/>
<keyword evidence="2" id="KW-1185">Reference proteome</keyword>
<name>A1ZZP2_MICM2</name>
<sequence length="48" mass="5963">MRSIEQYILHIFKVDLYIFKEFYFIFQKKKIPLMNVSLKFSKKDSFIP</sequence>
<accession>A1ZZP2</accession>
<evidence type="ECO:0000313" key="2">
    <source>
        <dbReference type="Proteomes" id="UP000004095"/>
    </source>
</evidence>
<evidence type="ECO:0000313" key="1">
    <source>
        <dbReference type="EMBL" id="EAY24150.1"/>
    </source>
</evidence>
<protein>
    <submittedName>
        <fullName evidence="1">Uncharacterized protein</fullName>
    </submittedName>
</protein>
<dbReference type="EMBL" id="AAWS01000080">
    <property type="protein sequence ID" value="EAY24150.1"/>
    <property type="molecule type" value="Genomic_DNA"/>
</dbReference>
<dbReference type="AlphaFoldDB" id="A1ZZP2"/>
<organism evidence="1 2">
    <name type="scientific">Microscilla marina ATCC 23134</name>
    <dbReference type="NCBI Taxonomy" id="313606"/>
    <lineage>
        <taxon>Bacteria</taxon>
        <taxon>Pseudomonadati</taxon>
        <taxon>Bacteroidota</taxon>
        <taxon>Cytophagia</taxon>
        <taxon>Cytophagales</taxon>
        <taxon>Microscillaceae</taxon>
        <taxon>Microscilla</taxon>
    </lineage>
</organism>
<comment type="caution">
    <text evidence="1">The sequence shown here is derived from an EMBL/GenBank/DDBJ whole genome shotgun (WGS) entry which is preliminary data.</text>
</comment>
<gene>
    <name evidence="1" type="ORF">M23134_00965</name>
</gene>
<reference evidence="1 2" key="1">
    <citation type="submission" date="2007-01" db="EMBL/GenBank/DDBJ databases">
        <authorList>
            <person name="Haygood M."/>
            <person name="Podell S."/>
            <person name="Anderson C."/>
            <person name="Hopkinson B."/>
            <person name="Roe K."/>
            <person name="Barbeau K."/>
            <person name="Gaasterland T."/>
            <person name="Ferriera S."/>
            <person name="Johnson J."/>
            <person name="Kravitz S."/>
            <person name="Beeson K."/>
            <person name="Sutton G."/>
            <person name="Rogers Y.-H."/>
            <person name="Friedman R."/>
            <person name="Frazier M."/>
            <person name="Venter J.C."/>
        </authorList>
    </citation>
    <scope>NUCLEOTIDE SEQUENCE [LARGE SCALE GENOMIC DNA]</scope>
    <source>
        <strain evidence="1 2">ATCC 23134</strain>
    </source>
</reference>